<dbReference type="GO" id="GO:0016301">
    <property type="term" value="F:kinase activity"/>
    <property type="evidence" value="ECO:0007669"/>
    <property type="project" value="UniProtKB-KW"/>
</dbReference>
<evidence type="ECO:0000256" key="6">
    <source>
        <dbReference type="ARBA" id="ARBA00009640"/>
    </source>
</evidence>
<dbReference type="NCBIfam" id="TIGR01498">
    <property type="entry name" value="folK"/>
    <property type="match status" value="1"/>
</dbReference>
<dbReference type="GO" id="GO:0005829">
    <property type="term" value="C:cytosol"/>
    <property type="evidence" value="ECO:0007669"/>
    <property type="project" value="TreeGrafter"/>
</dbReference>
<dbReference type="PANTHER" id="PTHR20941">
    <property type="entry name" value="FOLATE SYNTHESIS PROTEINS"/>
    <property type="match status" value="1"/>
</dbReference>
<dbReference type="Pfam" id="PF02152">
    <property type="entry name" value="FolB"/>
    <property type="match status" value="1"/>
</dbReference>
<dbReference type="GO" id="GO:0046654">
    <property type="term" value="P:tetrahydrofolate biosynthetic process"/>
    <property type="evidence" value="ECO:0007669"/>
    <property type="project" value="UniProtKB-UniPathway"/>
</dbReference>
<evidence type="ECO:0000313" key="18">
    <source>
        <dbReference type="Proteomes" id="UP000663842"/>
    </source>
</evidence>
<keyword evidence="15" id="KW-0511">Multifunctional enzyme</keyword>
<gene>
    <name evidence="17" type="ORF">UXM345_LOCUS3986</name>
</gene>
<evidence type="ECO:0000256" key="7">
    <source>
        <dbReference type="ARBA" id="ARBA00009951"/>
    </source>
</evidence>
<comment type="catalytic activity">
    <reaction evidence="1">
        <text>(7,8-dihydropterin-6-yl)methyl diphosphate + 4-aminobenzoate = 7,8-dihydropteroate + diphosphate</text>
        <dbReference type="Rhea" id="RHEA:19949"/>
        <dbReference type="ChEBI" id="CHEBI:17836"/>
        <dbReference type="ChEBI" id="CHEBI:17839"/>
        <dbReference type="ChEBI" id="CHEBI:33019"/>
        <dbReference type="ChEBI" id="CHEBI:72950"/>
        <dbReference type="EC" id="2.5.1.15"/>
    </reaction>
</comment>
<dbReference type="InterPro" id="IPR043133">
    <property type="entry name" value="GTP-CH-I_C/QueF"/>
</dbReference>
<proteinExistence type="inferred from homology"/>
<dbReference type="SMART" id="SM00905">
    <property type="entry name" value="FolB"/>
    <property type="match status" value="1"/>
</dbReference>
<evidence type="ECO:0000256" key="15">
    <source>
        <dbReference type="ARBA" id="ARBA00023268"/>
    </source>
</evidence>
<comment type="cofactor">
    <cofactor evidence="3">
        <name>Mg(2+)</name>
        <dbReference type="ChEBI" id="CHEBI:18420"/>
    </cofactor>
</comment>
<dbReference type="InterPro" id="IPR006157">
    <property type="entry name" value="FolB_dom"/>
</dbReference>
<evidence type="ECO:0000313" key="17">
    <source>
        <dbReference type="EMBL" id="CAF3786804.1"/>
    </source>
</evidence>
<dbReference type="Proteomes" id="UP000663842">
    <property type="component" value="Unassembled WGS sequence"/>
</dbReference>
<comment type="similarity">
    <text evidence="6">In the N-terminal section; belongs to the DHNA family.</text>
</comment>
<evidence type="ECO:0000256" key="3">
    <source>
        <dbReference type="ARBA" id="ARBA00001946"/>
    </source>
</evidence>
<dbReference type="SUPFAM" id="SSF55083">
    <property type="entry name" value="6-hydroxymethyl-7,8-dihydropterin pyrophosphokinase, HPPK"/>
    <property type="match status" value="1"/>
</dbReference>
<dbReference type="GO" id="GO:0004150">
    <property type="term" value="F:dihydroneopterin aldolase activity"/>
    <property type="evidence" value="ECO:0007669"/>
    <property type="project" value="InterPro"/>
</dbReference>
<accession>A0A819AFG5</accession>
<dbReference type="GO" id="GO:0003848">
    <property type="term" value="F:2-amino-4-hydroxy-6-hydroxymethyldihydropteridine diphosphokinase activity"/>
    <property type="evidence" value="ECO:0007669"/>
    <property type="project" value="UniProtKB-EC"/>
</dbReference>
<dbReference type="EMBL" id="CAJOBF010000268">
    <property type="protein sequence ID" value="CAF3786804.1"/>
    <property type="molecule type" value="Genomic_DNA"/>
</dbReference>
<dbReference type="InterPro" id="IPR035907">
    <property type="entry name" value="Hppk_sf"/>
</dbReference>
<evidence type="ECO:0000256" key="10">
    <source>
        <dbReference type="ARBA" id="ARBA00022741"/>
    </source>
</evidence>
<dbReference type="SUPFAM" id="SSF51717">
    <property type="entry name" value="Dihydropteroate synthetase-like"/>
    <property type="match status" value="1"/>
</dbReference>
<comment type="pathway">
    <text evidence="4">Cofactor biosynthesis; tetrahydrofolate biosynthesis; 7,8-dihydrofolate from 2-amino-4-hydroxy-6-hydroxymethyl-7,8-dihydropteridine diphosphate and 4-aminobenzoate: step 1/2.</text>
</comment>
<reference evidence="17" key="1">
    <citation type="submission" date="2021-02" db="EMBL/GenBank/DDBJ databases">
        <authorList>
            <person name="Nowell W R."/>
        </authorList>
    </citation>
    <scope>NUCLEOTIDE SEQUENCE</scope>
</reference>
<dbReference type="Pfam" id="PF00809">
    <property type="entry name" value="Pterin_bind"/>
    <property type="match status" value="1"/>
</dbReference>
<dbReference type="PROSITE" id="PS50972">
    <property type="entry name" value="PTERIN_BINDING"/>
    <property type="match status" value="1"/>
</dbReference>
<keyword evidence="10" id="KW-0547">Nucleotide-binding</keyword>
<evidence type="ECO:0000256" key="8">
    <source>
        <dbReference type="ARBA" id="ARBA00022679"/>
    </source>
</evidence>
<dbReference type="NCBIfam" id="TIGR00526">
    <property type="entry name" value="folB_dom"/>
    <property type="match status" value="1"/>
</dbReference>
<evidence type="ECO:0000256" key="1">
    <source>
        <dbReference type="ARBA" id="ARBA00000012"/>
    </source>
</evidence>
<name>A0A819AFG5_9BILA</name>
<organism evidence="17 18">
    <name type="scientific">Rotaria magnacalcarata</name>
    <dbReference type="NCBI Taxonomy" id="392030"/>
    <lineage>
        <taxon>Eukaryota</taxon>
        <taxon>Metazoa</taxon>
        <taxon>Spiralia</taxon>
        <taxon>Gnathifera</taxon>
        <taxon>Rotifera</taxon>
        <taxon>Eurotatoria</taxon>
        <taxon>Bdelloidea</taxon>
        <taxon>Philodinida</taxon>
        <taxon>Philodinidae</taxon>
        <taxon>Rotaria</taxon>
    </lineage>
</organism>
<dbReference type="UniPathway" id="UPA00077">
    <property type="reaction ID" value="UER00155"/>
</dbReference>
<evidence type="ECO:0000259" key="16">
    <source>
        <dbReference type="PROSITE" id="PS50972"/>
    </source>
</evidence>
<dbReference type="Gene3D" id="3.30.1130.10">
    <property type="match status" value="1"/>
</dbReference>
<keyword evidence="12" id="KW-0067">ATP-binding</keyword>
<dbReference type="InterPro" id="IPR045031">
    <property type="entry name" value="DHP_synth-like"/>
</dbReference>
<comment type="catalytic activity">
    <reaction evidence="2">
        <text>6-hydroxymethyl-7,8-dihydropterin + ATP = (7,8-dihydropterin-6-yl)methyl diphosphate + AMP + H(+)</text>
        <dbReference type="Rhea" id="RHEA:11412"/>
        <dbReference type="ChEBI" id="CHEBI:15378"/>
        <dbReference type="ChEBI" id="CHEBI:30616"/>
        <dbReference type="ChEBI" id="CHEBI:44841"/>
        <dbReference type="ChEBI" id="CHEBI:72950"/>
        <dbReference type="ChEBI" id="CHEBI:456215"/>
        <dbReference type="EC" id="2.7.6.3"/>
    </reaction>
</comment>
<dbReference type="AlphaFoldDB" id="A0A819AFG5"/>
<dbReference type="GO" id="GO:0046656">
    <property type="term" value="P:folic acid biosynthetic process"/>
    <property type="evidence" value="ECO:0007669"/>
    <property type="project" value="UniProtKB-KW"/>
</dbReference>
<protein>
    <recommendedName>
        <fullName evidence="16">Pterin-binding domain-containing protein</fullName>
    </recommendedName>
</protein>
<dbReference type="CDD" id="cd00739">
    <property type="entry name" value="DHPS"/>
    <property type="match status" value="1"/>
</dbReference>
<evidence type="ECO:0000256" key="13">
    <source>
        <dbReference type="ARBA" id="ARBA00022842"/>
    </source>
</evidence>
<comment type="caution">
    <text evidence="17">The sequence shown here is derived from an EMBL/GenBank/DDBJ whole genome shotgun (WGS) entry which is preliminary data.</text>
</comment>
<evidence type="ECO:0000256" key="11">
    <source>
        <dbReference type="ARBA" id="ARBA00022777"/>
    </source>
</evidence>
<evidence type="ECO:0000256" key="2">
    <source>
        <dbReference type="ARBA" id="ARBA00000198"/>
    </source>
</evidence>
<keyword evidence="13" id="KW-0460">Magnesium</keyword>
<evidence type="ECO:0000256" key="4">
    <source>
        <dbReference type="ARBA" id="ARBA00004763"/>
    </source>
</evidence>
<dbReference type="GO" id="GO:0046872">
    <property type="term" value="F:metal ion binding"/>
    <property type="evidence" value="ECO:0007669"/>
    <property type="project" value="UniProtKB-KW"/>
</dbReference>
<feature type="domain" description="Pterin-binding" evidence="16">
    <location>
        <begin position="377"/>
        <end position="633"/>
    </location>
</feature>
<evidence type="ECO:0000256" key="12">
    <source>
        <dbReference type="ARBA" id="ARBA00022840"/>
    </source>
</evidence>
<dbReference type="CDD" id="cd00483">
    <property type="entry name" value="HPPK"/>
    <property type="match status" value="1"/>
</dbReference>
<dbReference type="SUPFAM" id="SSF55620">
    <property type="entry name" value="Tetrahydrobiopterin biosynthesis enzymes-like"/>
    <property type="match status" value="1"/>
</dbReference>
<dbReference type="Gene3D" id="3.20.20.20">
    <property type="entry name" value="Dihydropteroate synthase-like"/>
    <property type="match status" value="1"/>
</dbReference>
<dbReference type="Pfam" id="PF01288">
    <property type="entry name" value="HPPK"/>
    <property type="match status" value="1"/>
</dbReference>
<dbReference type="Gene3D" id="3.30.70.560">
    <property type="entry name" value="7,8-Dihydro-6-hydroxymethylpterin-pyrophosphokinase HPPK"/>
    <property type="match status" value="1"/>
</dbReference>
<keyword evidence="9" id="KW-0479">Metal-binding</keyword>
<sequence length="642" mass="71888">MSKLVQPNTQAAQKGQAVVISPTAERNDLVITQELFNHFVSPWEQGSACAGGKKYPIWFVSGLMYTASVAEDGVSFLNTALTIIKSGILDLKSTIPYNSPPGATATIEFLADRIWVHLGCSDQEKFNPQLVSFNIDLNFQAPPVGVINDNLEDTVCYSRLVKNIKNFCRDKKFNLVEHLTAEIYKVVNESLQQNRSLVTSINVTAHKVVSPPVPDIHGGVTFTYCAAPLKRSNRINNLRTAANLITTRCLRNSFFSIILETESILPENAPTSWNKPFLNMIIAGETDLSPNELLIDLKSIESEMGRSEHYERWSPRIIDLDILIWDNLKIHSPKLTIPHPELNNRPFFHHLLALMGVKFWQHTENATSFKKSFVLNPQFVGVVNVTSDSFSDGGLFEQVDKAIGQILKLDSDGASVIEIGAQSTRPGAMINNSDDEYAKLKPILDRLTELMHEKTIVISVDTFWPSVVYKLLENYPISIINDVKGELDEDTLKFIAERNCSLCLMHSLSIPPTKNLIIPLEKRPIDVIKEWGKLSIDRLLSLGFSLNQIILDPGIGFGKSIYQNIEILRNAQELKELGAKVMIGHSRKSYINAFSQVNASDRDIETIAISSVLKGKVDFLRVHNVEDHMRFLVAHENFNVIG</sequence>
<evidence type="ECO:0000256" key="9">
    <source>
        <dbReference type="ARBA" id="ARBA00022723"/>
    </source>
</evidence>
<keyword evidence="11" id="KW-0418">Kinase</keyword>
<dbReference type="NCBIfam" id="TIGR01496">
    <property type="entry name" value="DHPS"/>
    <property type="match status" value="1"/>
</dbReference>
<keyword evidence="14" id="KW-0289">Folate biosynthesis</keyword>
<dbReference type="InterPro" id="IPR000550">
    <property type="entry name" value="Hppk"/>
</dbReference>
<evidence type="ECO:0000256" key="5">
    <source>
        <dbReference type="ARBA" id="ARBA00005051"/>
    </source>
</evidence>
<comment type="similarity">
    <text evidence="7">In the C-terminal section; belongs to the DHPS family.</text>
</comment>
<evidence type="ECO:0000256" key="14">
    <source>
        <dbReference type="ARBA" id="ARBA00022909"/>
    </source>
</evidence>
<dbReference type="InterPro" id="IPR006390">
    <property type="entry name" value="DHP_synth_dom"/>
</dbReference>
<dbReference type="PANTHER" id="PTHR20941:SF1">
    <property type="entry name" value="FOLIC ACID SYNTHESIS PROTEIN FOL1"/>
    <property type="match status" value="1"/>
</dbReference>
<dbReference type="InterPro" id="IPR011005">
    <property type="entry name" value="Dihydropteroate_synth-like_sf"/>
</dbReference>
<dbReference type="GO" id="GO:0004156">
    <property type="term" value="F:dihydropteroate synthase activity"/>
    <property type="evidence" value="ECO:0007669"/>
    <property type="project" value="UniProtKB-EC"/>
</dbReference>
<dbReference type="GO" id="GO:0005524">
    <property type="term" value="F:ATP binding"/>
    <property type="evidence" value="ECO:0007669"/>
    <property type="project" value="UniProtKB-KW"/>
</dbReference>
<keyword evidence="8" id="KW-0808">Transferase</keyword>
<dbReference type="InterPro" id="IPR000489">
    <property type="entry name" value="Pterin-binding_dom"/>
</dbReference>
<comment type="pathway">
    <text evidence="5">Cofactor biosynthesis; tetrahydrofolate biosynthesis; 2-amino-4-hydroxy-6-hydroxymethyl-7,8-dihydropteridine diphosphate from 7,8-dihydroneopterin triphosphate: step 4/4.</text>
</comment>